<proteinExistence type="predicted"/>
<reference evidence="1" key="1">
    <citation type="journal article" date="2013" name="Environ. Microbiol.">
        <title>Microbiota from the distal guts of lean and obese adolescents exhibit partial functional redundancy besides clear differences in community structure.</title>
        <authorList>
            <person name="Ferrer M."/>
            <person name="Ruiz A."/>
            <person name="Lanza F."/>
            <person name="Haange S.B."/>
            <person name="Oberbach A."/>
            <person name="Till H."/>
            <person name="Bargiela R."/>
            <person name="Campoy C."/>
            <person name="Segura M.T."/>
            <person name="Richter M."/>
            <person name="von Bergen M."/>
            <person name="Seifert J."/>
            <person name="Suarez A."/>
        </authorList>
    </citation>
    <scope>NUCLEOTIDE SEQUENCE</scope>
</reference>
<sequence>FLQGCGKHDELLQSVPLYKTMWEKEKSIKSWKL</sequence>
<accession>K1TNF4</accession>
<feature type="non-terminal residue" evidence="1">
    <location>
        <position position="1"/>
    </location>
</feature>
<name>K1TNF4_9ZZZZ</name>
<dbReference type="EMBL" id="AJWY01003663">
    <property type="protein sequence ID" value="EKC74687.1"/>
    <property type="molecule type" value="Genomic_DNA"/>
</dbReference>
<gene>
    <name evidence="1" type="ORF">LEA_05623</name>
</gene>
<comment type="caution">
    <text evidence="1">The sequence shown here is derived from an EMBL/GenBank/DDBJ whole genome shotgun (WGS) entry which is preliminary data.</text>
</comment>
<protein>
    <submittedName>
        <fullName evidence="1">Uncharacterized protein</fullName>
    </submittedName>
</protein>
<organism evidence="1">
    <name type="scientific">human gut metagenome</name>
    <dbReference type="NCBI Taxonomy" id="408170"/>
    <lineage>
        <taxon>unclassified sequences</taxon>
        <taxon>metagenomes</taxon>
        <taxon>organismal metagenomes</taxon>
    </lineage>
</organism>
<evidence type="ECO:0000313" key="1">
    <source>
        <dbReference type="EMBL" id="EKC74687.1"/>
    </source>
</evidence>
<dbReference type="AlphaFoldDB" id="K1TNF4"/>